<dbReference type="InterPro" id="IPR003593">
    <property type="entry name" value="AAA+_ATPase"/>
</dbReference>
<dbReference type="AlphaFoldDB" id="A0A934NCE0"/>
<keyword evidence="3" id="KW-0547">Nucleotide-binding</keyword>
<feature type="domain" description="ABC transporter" evidence="5">
    <location>
        <begin position="7"/>
        <end position="257"/>
    </location>
</feature>
<keyword evidence="4 6" id="KW-0067">ATP-binding</keyword>
<dbReference type="FunFam" id="3.40.50.300:FF:000016">
    <property type="entry name" value="Oligopeptide ABC transporter ATP-binding component"/>
    <property type="match status" value="2"/>
</dbReference>
<dbReference type="NCBIfam" id="NF007739">
    <property type="entry name" value="PRK10419.1"/>
    <property type="match status" value="2"/>
</dbReference>
<comment type="similarity">
    <text evidence="1">Belongs to the ABC transporter superfamily.</text>
</comment>
<evidence type="ECO:0000259" key="5">
    <source>
        <dbReference type="PROSITE" id="PS50893"/>
    </source>
</evidence>
<proteinExistence type="inferred from homology"/>
<dbReference type="InterPro" id="IPR027417">
    <property type="entry name" value="P-loop_NTPase"/>
</dbReference>
<dbReference type="InterPro" id="IPR017871">
    <property type="entry name" value="ABC_transporter-like_CS"/>
</dbReference>
<dbReference type="GO" id="GO:0005524">
    <property type="term" value="F:ATP binding"/>
    <property type="evidence" value="ECO:0007669"/>
    <property type="project" value="UniProtKB-KW"/>
</dbReference>
<dbReference type="GO" id="GO:0055085">
    <property type="term" value="P:transmembrane transport"/>
    <property type="evidence" value="ECO:0007669"/>
    <property type="project" value="UniProtKB-ARBA"/>
</dbReference>
<dbReference type="SMART" id="SM00382">
    <property type="entry name" value="AAA"/>
    <property type="match status" value="2"/>
</dbReference>
<dbReference type="Pfam" id="PF00005">
    <property type="entry name" value="ABC_tran"/>
    <property type="match status" value="2"/>
</dbReference>
<sequence length="685" mass="73709">MSEAPLLEVRDLRTSFQTEAGEIRAVDGVSFQVAASETVGIVGESGSGKSVTAASILRMVSPPGRIVGGSITYRGLDVLAMSEPEVRTLRGDAISMIFQDPMSSLNPVLRIQTQLVEALDAHEKYRGSKSRPRAIEMLRQVGIPSPENRIHDYPHQFSGGMRQRAMIAMGLGNDPGLLIADEPTTALDVTIQAQILEVLRTLNREFGTAVVLITHNMGIVAQLCRRVVVMYAGQVVEEGPVEQVFARPDHPYTEGLLRSVPRLDSIRHGRLYSIDGQPPQPGEQTSGCPFHPRCGYRIERCASERPPLAVLSSGHRSACWVTQAGGELGAATAGAATGGRRAPALGAEVAPLLEVRSLVKHFEIGGGVLRRTATVHAVDGVDLHVGACETLGLVGESGCGKSTLGRMVLGVYAPTSGSVRFDGADIDSADQSHLRRYAQMIFQDPFGSLNPRLTVEQMISEPLSVHGIARSAAARKRVGELLEMVGLSRRHASRYPHEFSGGQRQRIGIARALAAGPKLLVADEPISALDVSIQAQIINLLQDLQAELGLSYLFIAHDLAVVRHLSDRVAVMYLGKIVESAPTAELFANLLHPYTRSLISAVPVPDPRPQARPPRIVLQGDLPSPTAPPRGCRFHTRCPIGPLANPERRICIEQEPPLDPHRPGHLAACHFAGEAPAIETRNAMA</sequence>
<feature type="domain" description="ABC transporter" evidence="5">
    <location>
        <begin position="353"/>
        <end position="599"/>
    </location>
</feature>
<evidence type="ECO:0000313" key="6">
    <source>
        <dbReference type="EMBL" id="MBJ7603381.1"/>
    </source>
</evidence>
<dbReference type="EMBL" id="JAEKNQ010000036">
    <property type="protein sequence ID" value="MBJ7603381.1"/>
    <property type="molecule type" value="Genomic_DNA"/>
</dbReference>
<dbReference type="SUPFAM" id="SSF52540">
    <property type="entry name" value="P-loop containing nucleoside triphosphate hydrolases"/>
    <property type="match status" value="2"/>
</dbReference>
<dbReference type="CDD" id="cd03257">
    <property type="entry name" value="ABC_NikE_OppD_transporters"/>
    <property type="match status" value="2"/>
</dbReference>
<dbReference type="Gene3D" id="3.40.50.300">
    <property type="entry name" value="P-loop containing nucleotide triphosphate hydrolases"/>
    <property type="match status" value="2"/>
</dbReference>
<protein>
    <submittedName>
        <fullName evidence="6">ABC transporter ATP-binding protein</fullName>
    </submittedName>
</protein>
<dbReference type="Pfam" id="PF08352">
    <property type="entry name" value="oligo_HPY"/>
    <property type="match status" value="2"/>
</dbReference>
<dbReference type="PANTHER" id="PTHR43776:SF7">
    <property type="entry name" value="D,D-DIPEPTIDE TRANSPORT ATP-BINDING PROTEIN DDPF-RELATED"/>
    <property type="match status" value="1"/>
</dbReference>
<dbReference type="NCBIfam" id="NF008453">
    <property type="entry name" value="PRK11308.1"/>
    <property type="match status" value="2"/>
</dbReference>
<dbReference type="PROSITE" id="PS00211">
    <property type="entry name" value="ABC_TRANSPORTER_1"/>
    <property type="match status" value="2"/>
</dbReference>
<dbReference type="InterPro" id="IPR003439">
    <property type="entry name" value="ABC_transporter-like_ATP-bd"/>
</dbReference>
<evidence type="ECO:0000313" key="7">
    <source>
        <dbReference type="Proteomes" id="UP000620075"/>
    </source>
</evidence>
<comment type="caution">
    <text evidence="6">The sequence shown here is derived from an EMBL/GenBank/DDBJ whole genome shotgun (WGS) entry which is preliminary data.</text>
</comment>
<dbReference type="InterPro" id="IPR050319">
    <property type="entry name" value="ABC_transp_ATP-bind"/>
</dbReference>
<dbReference type="InterPro" id="IPR013563">
    <property type="entry name" value="Oligopep_ABC_C"/>
</dbReference>
<evidence type="ECO:0000256" key="3">
    <source>
        <dbReference type="ARBA" id="ARBA00022741"/>
    </source>
</evidence>
<gene>
    <name evidence="6" type="ORF">JF888_09375</name>
</gene>
<evidence type="ECO:0000256" key="2">
    <source>
        <dbReference type="ARBA" id="ARBA00022448"/>
    </source>
</evidence>
<dbReference type="GO" id="GO:0016887">
    <property type="term" value="F:ATP hydrolysis activity"/>
    <property type="evidence" value="ECO:0007669"/>
    <property type="project" value="InterPro"/>
</dbReference>
<name>A0A934NCE0_9BACT</name>
<accession>A0A934NCE0</accession>
<keyword evidence="2" id="KW-0813">Transport</keyword>
<dbReference type="PANTHER" id="PTHR43776">
    <property type="entry name" value="TRANSPORT ATP-BINDING PROTEIN"/>
    <property type="match status" value="1"/>
</dbReference>
<dbReference type="PROSITE" id="PS50893">
    <property type="entry name" value="ABC_TRANSPORTER_2"/>
    <property type="match status" value="2"/>
</dbReference>
<evidence type="ECO:0000256" key="1">
    <source>
        <dbReference type="ARBA" id="ARBA00005417"/>
    </source>
</evidence>
<reference evidence="6 7" key="1">
    <citation type="submission" date="2020-10" db="EMBL/GenBank/DDBJ databases">
        <title>Ca. Dormibacterota MAGs.</title>
        <authorList>
            <person name="Montgomery K."/>
        </authorList>
    </citation>
    <scope>NUCLEOTIDE SEQUENCE [LARGE SCALE GENOMIC DNA]</scope>
    <source>
        <strain evidence="6">SC8811_S16_3</strain>
    </source>
</reference>
<dbReference type="NCBIfam" id="TIGR01727">
    <property type="entry name" value="oligo_HPY"/>
    <property type="match status" value="2"/>
</dbReference>
<evidence type="ECO:0000256" key="4">
    <source>
        <dbReference type="ARBA" id="ARBA00022840"/>
    </source>
</evidence>
<dbReference type="Proteomes" id="UP000620075">
    <property type="component" value="Unassembled WGS sequence"/>
</dbReference>
<dbReference type="RefSeq" id="WP_350340743.1">
    <property type="nucleotide sequence ID" value="NZ_JAEKNQ010000036.1"/>
</dbReference>
<dbReference type="GO" id="GO:0015833">
    <property type="term" value="P:peptide transport"/>
    <property type="evidence" value="ECO:0007669"/>
    <property type="project" value="InterPro"/>
</dbReference>
<organism evidence="6 7">
    <name type="scientific">Candidatus Dormiibacter inghamiae</name>
    <dbReference type="NCBI Taxonomy" id="3127013"/>
    <lineage>
        <taxon>Bacteria</taxon>
        <taxon>Bacillati</taxon>
        <taxon>Candidatus Dormiibacterota</taxon>
        <taxon>Candidatus Dormibacteria</taxon>
        <taxon>Candidatus Dormibacterales</taxon>
        <taxon>Candidatus Dormibacteraceae</taxon>
        <taxon>Candidatus Dormiibacter</taxon>
    </lineage>
</organism>